<evidence type="ECO:0000313" key="2">
    <source>
        <dbReference type="EMBL" id="GGN54304.1"/>
    </source>
</evidence>
<dbReference type="EMBL" id="BMMM01000002">
    <property type="protein sequence ID" value="GGN54304.1"/>
    <property type="molecule type" value="Genomic_DNA"/>
</dbReference>
<reference evidence="2 3" key="1">
    <citation type="journal article" date="2014" name="Int. J. Syst. Evol. Microbiol.">
        <title>Complete genome sequence of Corynebacterium casei LMG S-19264T (=DSM 44701T), isolated from a smear-ripened cheese.</title>
        <authorList>
            <consortium name="US DOE Joint Genome Institute (JGI-PGF)"/>
            <person name="Walter F."/>
            <person name="Albersmeier A."/>
            <person name="Kalinowski J."/>
            <person name="Ruckert C."/>
        </authorList>
    </citation>
    <scope>NUCLEOTIDE SEQUENCE [LARGE SCALE GENOMIC DNA]</scope>
    <source>
        <strain evidence="2 3">CGMCC 4.7111</strain>
    </source>
</reference>
<proteinExistence type="predicted"/>
<evidence type="ECO:0000256" key="1">
    <source>
        <dbReference type="SAM" id="MobiDB-lite"/>
    </source>
</evidence>
<comment type="caution">
    <text evidence="2">The sequence shown here is derived from an EMBL/GenBank/DDBJ whole genome shotgun (WGS) entry which is preliminary data.</text>
</comment>
<protein>
    <submittedName>
        <fullName evidence="2">Uncharacterized protein</fullName>
    </submittedName>
</protein>
<keyword evidence="3" id="KW-1185">Reference proteome</keyword>
<gene>
    <name evidence="2" type="ORF">GCM10011579_013220</name>
</gene>
<name>A0A917XVJ1_9ACTN</name>
<dbReference type="Proteomes" id="UP000600365">
    <property type="component" value="Unassembled WGS sequence"/>
</dbReference>
<dbReference type="RefSeq" id="WP_189184909.1">
    <property type="nucleotide sequence ID" value="NZ_BMMM01000002.1"/>
</dbReference>
<sequence length="71" mass="7827">MNCPSRGAHVKQPQPDPHPLLDDIEGLAVTGRPHGRPNLLLVSDDIQKPVQITRFSSLRVRLPWATIIAEG</sequence>
<feature type="region of interest" description="Disordered" evidence="1">
    <location>
        <begin position="1"/>
        <end position="20"/>
    </location>
</feature>
<organism evidence="2 3">
    <name type="scientific">Streptomyces albiflavescens</name>
    <dbReference type="NCBI Taxonomy" id="1623582"/>
    <lineage>
        <taxon>Bacteria</taxon>
        <taxon>Bacillati</taxon>
        <taxon>Actinomycetota</taxon>
        <taxon>Actinomycetes</taxon>
        <taxon>Kitasatosporales</taxon>
        <taxon>Streptomycetaceae</taxon>
        <taxon>Streptomyces</taxon>
    </lineage>
</organism>
<dbReference type="AlphaFoldDB" id="A0A917XVJ1"/>
<evidence type="ECO:0000313" key="3">
    <source>
        <dbReference type="Proteomes" id="UP000600365"/>
    </source>
</evidence>
<accession>A0A917XVJ1</accession>